<accession>A0A067DMD7</accession>
<name>A0A067DMD7_CITSI</name>
<dbReference type="Proteomes" id="UP000027120">
    <property type="component" value="Unassembled WGS sequence"/>
</dbReference>
<evidence type="ECO:0000259" key="1">
    <source>
        <dbReference type="Pfam" id="PF00226"/>
    </source>
</evidence>
<dbReference type="SUPFAM" id="SSF46565">
    <property type="entry name" value="Chaperone J-domain"/>
    <property type="match status" value="1"/>
</dbReference>
<dbReference type="PANTHER" id="PTHR45432">
    <property type="entry name" value="CHAPERONE PROTEIN DNAJ 11, CHLOROPLASTIC-LIKE"/>
    <property type="match status" value="1"/>
</dbReference>
<sequence length="50" mass="5522">MPVMALGAGGSLYEVYHPDFSGNSRDFIEIHNSYETLSDPTARAIYDISL</sequence>
<protein>
    <recommendedName>
        <fullName evidence="1">J domain-containing protein</fullName>
    </recommendedName>
</protein>
<feature type="non-terminal residue" evidence="2">
    <location>
        <position position="50"/>
    </location>
</feature>
<dbReference type="Pfam" id="PF00226">
    <property type="entry name" value="DnaJ"/>
    <property type="match status" value="1"/>
</dbReference>
<dbReference type="PANTHER" id="PTHR45432:SF2">
    <property type="entry name" value="CHAPERONE PROTEIN DNAJ 11, CHLOROPLASTIC"/>
    <property type="match status" value="1"/>
</dbReference>
<organism evidence="2 3">
    <name type="scientific">Citrus sinensis</name>
    <name type="common">Sweet orange</name>
    <name type="synonym">Citrus aurantium var. sinensis</name>
    <dbReference type="NCBI Taxonomy" id="2711"/>
    <lineage>
        <taxon>Eukaryota</taxon>
        <taxon>Viridiplantae</taxon>
        <taxon>Streptophyta</taxon>
        <taxon>Embryophyta</taxon>
        <taxon>Tracheophyta</taxon>
        <taxon>Spermatophyta</taxon>
        <taxon>Magnoliopsida</taxon>
        <taxon>eudicotyledons</taxon>
        <taxon>Gunneridae</taxon>
        <taxon>Pentapetalae</taxon>
        <taxon>rosids</taxon>
        <taxon>malvids</taxon>
        <taxon>Sapindales</taxon>
        <taxon>Rutaceae</taxon>
        <taxon>Aurantioideae</taxon>
        <taxon>Citrus</taxon>
    </lineage>
</organism>
<reference evidence="2 3" key="1">
    <citation type="submission" date="2014-04" db="EMBL/GenBank/DDBJ databases">
        <authorList>
            <consortium name="International Citrus Genome Consortium"/>
            <person name="Gmitter F."/>
            <person name="Chen C."/>
            <person name="Farmerie W."/>
            <person name="Harkins T."/>
            <person name="Desany B."/>
            <person name="Mohiuddin M."/>
            <person name="Kodira C."/>
            <person name="Borodovsky M."/>
            <person name="Lomsadze A."/>
            <person name="Burns P."/>
            <person name="Jenkins J."/>
            <person name="Prochnik S."/>
            <person name="Shu S."/>
            <person name="Chapman J."/>
            <person name="Pitluck S."/>
            <person name="Schmutz J."/>
            <person name="Rokhsar D."/>
        </authorList>
    </citation>
    <scope>NUCLEOTIDE SEQUENCE</scope>
</reference>
<dbReference type="EMBL" id="KK786098">
    <property type="protein sequence ID" value="KDO40162.1"/>
    <property type="molecule type" value="Genomic_DNA"/>
</dbReference>
<dbReference type="InterPro" id="IPR001623">
    <property type="entry name" value="DnaJ_domain"/>
</dbReference>
<dbReference type="AlphaFoldDB" id="A0A067DMD7"/>
<dbReference type="Gene3D" id="1.10.287.110">
    <property type="entry name" value="DnaJ domain"/>
    <property type="match status" value="1"/>
</dbReference>
<dbReference type="InterPro" id="IPR018253">
    <property type="entry name" value="DnaJ_domain_CS"/>
</dbReference>
<evidence type="ECO:0000313" key="3">
    <source>
        <dbReference type="Proteomes" id="UP000027120"/>
    </source>
</evidence>
<dbReference type="PROSITE" id="PS00636">
    <property type="entry name" value="DNAJ_1"/>
    <property type="match status" value="1"/>
</dbReference>
<evidence type="ECO:0000313" key="2">
    <source>
        <dbReference type="EMBL" id="KDO40162.1"/>
    </source>
</evidence>
<dbReference type="InterPro" id="IPR036869">
    <property type="entry name" value="J_dom_sf"/>
</dbReference>
<dbReference type="STRING" id="2711.A0A067DMD7"/>
<feature type="domain" description="J" evidence="1">
    <location>
        <begin position="14"/>
        <end position="47"/>
    </location>
</feature>
<gene>
    <name evidence="2" type="ORF">CISIN_1g048050mg</name>
</gene>
<keyword evidence="3" id="KW-1185">Reference proteome</keyword>
<proteinExistence type="predicted"/>